<feature type="compositionally biased region" description="Polar residues" evidence="1">
    <location>
        <begin position="136"/>
        <end position="149"/>
    </location>
</feature>
<proteinExistence type="predicted"/>
<evidence type="ECO:0008006" key="4">
    <source>
        <dbReference type="Google" id="ProtNLM"/>
    </source>
</evidence>
<feature type="region of interest" description="Disordered" evidence="1">
    <location>
        <begin position="1"/>
        <end position="29"/>
    </location>
</feature>
<comment type="caution">
    <text evidence="2">The sequence shown here is derived from an EMBL/GenBank/DDBJ whole genome shotgun (WGS) entry which is preliminary data.</text>
</comment>
<evidence type="ECO:0000313" key="2">
    <source>
        <dbReference type="EMBL" id="KAA6412467.1"/>
    </source>
</evidence>
<dbReference type="OrthoDB" id="5329403at2759"/>
<dbReference type="AlphaFoldDB" id="A0A5M8PTW9"/>
<feature type="compositionally biased region" description="Low complexity" evidence="1">
    <location>
        <begin position="1"/>
        <end position="17"/>
    </location>
</feature>
<feature type="region of interest" description="Disordered" evidence="1">
    <location>
        <begin position="41"/>
        <end position="78"/>
    </location>
</feature>
<feature type="region of interest" description="Disordered" evidence="1">
    <location>
        <begin position="263"/>
        <end position="302"/>
    </location>
</feature>
<name>A0A5M8PTW9_9LECA</name>
<feature type="compositionally biased region" description="Polar residues" evidence="1">
    <location>
        <begin position="580"/>
        <end position="593"/>
    </location>
</feature>
<reference evidence="2 3" key="1">
    <citation type="submission" date="2019-09" db="EMBL/GenBank/DDBJ databases">
        <title>The hologenome of the rock-dwelling lichen Lasallia pustulata.</title>
        <authorList>
            <person name="Greshake Tzovaras B."/>
            <person name="Segers F."/>
            <person name="Bicker A."/>
            <person name="Dal Grande F."/>
            <person name="Otte J."/>
            <person name="Hankeln T."/>
            <person name="Schmitt I."/>
            <person name="Ebersberger I."/>
        </authorList>
    </citation>
    <scope>NUCLEOTIDE SEQUENCE [LARGE SCALE GENOMIC DNA]</scope>
    <source>
        <strain evidence="2">A1-1</strain>
    </source>
</reference>
<sequence>MAPGSLLDSLTSSRTSSHGNLSNTRARPAIPIIPIIPRKLENKRRQIPREAKHITPTDSETKEPIEWKADTPPSVNGAVLSEETGVDLKHELDTQEPESPYVKSPRQFDDAERFAFDFPPPFYPTKRLPDALPPHLSTTSNGPSDTAPSSIHPRSRTSSGIVFGGFSESTETSPVLSPAVAPEFYPQAPVPADAPQSVYHGYGHTHQLPESFHGWPGYIQYSPAYSYNMQSPYDNRISFRHPLENHAPYEPTLPALSDRLQRQHLSDEPPATPSIASHSSYEPPSHPLPYPQDGNRFGAPHSSDDYHYVHSESQGQMGAAYMADPGVFTRPMSQAQMGAACMTDPGVFTRPMEANLDDDVANDHHRLPLLGDYLLGHFNTPCFADCQLHITNTTGTFDPVEFSLHSLLIARSSKISKLLGDAELGADGTKVLRLEICDRFVTPIALEAVLRVFYGGPLMRQDTFSEGEQNLVFSGNGVLPRYHSATSALDHALAYAAAGCLVQMPPVAHRGIDIASRLLSWETIEKTLSFALEGGFSPAWTGETENAASPTHSLSIDSSKDHSPIDTPASTDETHDESNLSHPQSLPSLAPPTTGTYAPYADDLLRSALAFLVQNFPPAFLLDVSAPSQSHIDRLPPVAKPPCTKSRLSSIQFGDYPADEPTAPDAQTTTTLSSILLSLPFVLLAHVLDHLDEHARRQLLDPLVKERERRRRDVLAGKCGAGGRQEGEARGWEPVGWEESVDGAGEGDGGVGRMGRRWVGLGELGEV</sequence>
<dbReference type="Proteomes" id="UP000324767">
    <property type="component" value="Unassembled WGS sequence"/>
</dbReference>
<feature type="region of interest" description="Disordered" evidence="1">
    <location>
        <begin position="127"/>
        <end position="174"/>
    </location>
</feature>
<evidence type="ECO:0000313" key="3">
    <source>
        <dbReference type="Proteomes" id="UP000324767"/>
    </source>
</evidence>
<feature type="compositionally biased region" description="Basic and acidic residues" evidence="1">
    <location>
        <begin position="41"/>
        <end position="69"/>
    </location>
</feature>
<dbReference type="EMBL" id="VXIT01000005">
    <property type="protein sequence ID" value="KAA6412467.1"/>
    <property type="molecule type" value="Genomic_DNA"/>
</dbReference>
<protein>
    <recommendedName>
        <fullName evidence="4">BTB domain-containing protein</fullName>
    </recommendedName>
</protein>
<feature type="region of interest" description="Disordered" evidence="1">
    <location>
        <begin position="541"/>
        <end position="593"/>
    </location>
</feature>
<gene>
    <name evidence="2" type="ORF">FRX48_03458</name>
</gene>
<evidence type="ECO:0000256" key="1">
    <source>
        <dbReference type="SAM" id="MobiDB-lite"/>
    </source>
</evidence>
<feature type="compositionally biased region" description="Polar residues" evidence="1">
    <location>
        <begin position="543"/>
        <end position="557"/>
    </location>
</feature>
<organism evidence="2 3">
    <name type="scientific">Lasallia pustulata</name>
    <dbReference type="NCBI Taxonomy" id="136370"/>
    <lineage>
        <taxon>Eukaryota</taxon>
        <taxon>Fungi</taxon>
        <taxon>Dikarya</taxon>
        <taxon>Ascomycota</taxon>
        <taxon>Pezizomycotina</taxon>
        <taxon>Lecanoromycetes</taxon>
        <taxon>OSLEUM clade</taxon>
        <taxon>Umbilicariomycetidae</taxon>
        <taxon>Umbilicariales</taxon>
        <taxon>Umbilicariaceae</taxon>
        <taxon>Lasallia</taxon>
    </lineage>
</organism>
<accession>A0A5M8PTW9</accession>